<dbReference type="EMBL" id="AEGR01000048">
    <property type="protein sequence ID" value="EGI77385.1"/>
    <property type="molecule type" value="Genomic_DNA"/>
</dbReference>
<evidence type="ECO:0000313" key="2">
    <source>
        <dbReference type="Proteomes" id="UP000016368"/>
    </source>
</evidence>
<comment type="caution">
    <text evidence="1">The sequence shown here is derived from an EMBL/GenBank/DDBJ whole genome shotgun (WGS) entry which is preliminary data.</text>
</comment>
<accession>F3KS25</accession>
<sequence>MSDRPVIVVRDVADANTIKRKRLAQNAQLLTLTPAAAAVFVDDQSYEVIRTTSVYGDDLHARTVEHLKDGLEEFDRLARLQGLTDTQIEATRITYFYKLATASFFWHSLRGFTETFWLDTRGKLKGSKNFDEVFEGVFGGFIHRRMLKPEVDIANLEQDGPYSALHFGLLKLYKTRMDKLMKGRKKLLIIDKARPSSQNFAHAAYKQDPSLVMLLSRPLPKSLLKTVINMAGSLVLMRSKKEFTGTRLPRYFFWPQDVRSYMPEIEGITAGVHDEFRKATLKVSKKYLEKVMRHALGHELQVPQDIARLAPDIISTDSPFTGFAISACRTAKSMGKQVVLFNHASHTPQTEEPSKTMGNLWASLGRLYNEHSTILAARAPSIAELVKELSPHCNKVMGVRQTTKLAHPQGSRPFQILFAGNYMGVHNHIPWMLETPDEFLDGIAELAQAVSQIPQARLLVRVKVNAKPECNPETLRKLLPKSPNVEISNEGTFKQALAQSDLLVACISTTIDEALGAGRPVLLHSTRGRYHHLPGMSTPPTAAHRSAVYVSGKTPLVALLKGVMDAHRDRPLNEAELKAFIWPYTTPNMDEFARFVLGAPATQTSNTKTV</sequence>
<keyword evidence="2" id="KW-1185">Reference proteome</keyword>
<dbReference type="RefSeq" id="WP_006297278.1">
    <property type="nucleotide sequence ID" value="NZ_AEGR01000048.1"/>
</dbReference>
<proteinExistence type="predicted"/>
<gene>
    <name evidence="1" type="ORF">HGR_06271</name>
</gene>
<reference evidence="1 2" key="1">
    <citation type="journal article" date="2011" name="EMBO J.">
        <title>Structural diversity of bacterial flagellar motors.</title>
        <authorList>
            <person name="Chen S."/>
            <person name="Beeby M."/>
            <person name="Murphy G.E."/>
            <person name="Leadbetter J.R."/>
            <person name="Hendrixson D.R."/>
            <person name="Briegel A."/>
            <person name="Li Z."/>
            <person name="Shi J."/>
            <person name="Tocheva E.I."/>
            <person name="Muller A."/>
            <person name="Dobro M.J."/>
            <person name="Jensen G.J."/>
        </authorList>
    </citation>
    <scope>NUCLEOTIDE SEQUENCE [LARGE SCALE GENOMIC DNA]</scope>
    <source>
        <strain evidence="1 2">ATCC 19624</strain>
    </source>
</reference>
<dbReference type="AlphaFoldDB" id="F3KS25"/>
<organism evidence="1 2">
    <name type="scientific">Hylemonella gracilis ATCC 19624</name>
    <dbReference type="NCBI Taxonomy" id="887062"/>
    <lineage>
        <taxon>Bacteria</taxon>
        <taxon>Pseudomonadati</taxon>
        <taxon>Pseudomonadota</taxon>
        <taxon>Betaproteobacteria</taxon>
        <taxon>Burkholderiales</taxon>
        <taxon>Comamonadaceae</taxon>
        <taxon>Hylemonella</taxon>
    </lineage>
</organism>
<evidence type="ECO:0000313" key="1">
    <source>
        <dbReference type="EMBL" id="EGI77385.1"/>
    </source>
</evidence>
<dbReference type="Proteomes" id="UP000016368">
    <property type="component" value="Unassembled WGS sequence"/>
</dbReference>
<dbReference type="STRING" id="887062.HGR_06271"/>
<protein>
    <submittedName>
        <fullName evidence="1">Uncharacterized protein</fullName>
    </submittedName>
</protein>
<name>F3KS25_9BURK</name>